<comment type="caution">
    <text evidence="2">The sequence shown here is derived from an EMBL/GenBank/DDBJ whole genome shotgun (WGS) entry which is preliminary data.</text>
</comment>
<dbReference type="SUPFAM" id="SSF63829">
    <property type="entry name" value="Calcium-dependent phosphotriesterase"/>
    <property type="match status" value="1"/>
</dbReference>
<feature type="domain" description="DUF6923" evidence="1">
    <location>
        <begin position="335"/>
        <end position="419"/>
    </location>
</feature>
<evidence type="ECO:0000259" key="1">
    <source>
        <dbReference type="Pfam" id="PF21959"/>
    </source>
</evidence>
<name>A0A151GA22_DRECN</name>
<accession>A0A151GA22</accession>
<dbReference type="STRING" id="98403.A0A151GA22"/>
<gene>
    <name evidence="2" type="ORF">DCS_08298</name>
</gene>
<reference evidence="2 3" key="1">
    <citation type="journal article" date="2016" name="Sci. Rep.">
        <title>Insights into Adaptations to a Near-Obligate Nematode Endoparasitic Lifestyle from the Finished Genome of Drechmeria coniospora.</title>
        <authorList>
            <person name="Zhang L."/>
            <person name="Zhou Z."/>
            <person name="Guo Q."/>
            <person name="Fokkens L."/>
            <person name="Miskei M."/>
            <person name="Pocsi I."/>
            <person name="Zhang W."/>
            <person name="Chen M."/>
            <person name="Wang L."/>
            <person name="Sun Y."/>
            <person name="Donzelli B.G."/>
            <person name="Gibson D.M."/>
            <person name="Nelson D.R."/>
            <person name="Luo J.G."/>
            <person name="Rep M."/>
            <person name="Liu H."/>
            <person name="Yang S."/>
            <person name="Wang J."/>
            <person name="Krasnoff S.B."/>
            <person name="Xu Y."/>
            <person name="Molnar I."/>
            <person name="Lin M."/>
        </authorList>
    </citation>
    <scope>NUCLEOTIDE SEQUENCE [LARGE SCALE GENOMIC DNA]</scope>
    <source>
        <strain evidence="2 3">ARSEF 6962</strain>
    </source>
</reference>
<feature type="domain" description="DUF6923" evidence="1">
    <location>
        <begin position="7"/>
        <end position="164"/>
    </location>
</feature>
<evidence type="ECO:0000313" key="2">
    <source>
        <dbReference type="EMBL" id="KYK53931.1"/>
    </source>
</evidence>
<dbReference type="RefSeq" id="XP_040653283.1">
    <property type="nucleotide sequence ID" value="XM_040805572.1"/>
</dbReference>
<dbReference type="Pfam" id="PF21959">
    <property type="entry name" value="DUF6923"/>
    <property type="match status" value="2"/>
</dbReference>
<keyword evidence="3" id="KW-1185">Reference proteome</keyword>
<evidence type="ECO:0000313" key="3">
    <source>
        <dbReference type="Proteomes" id="UP000076580"/>
    </source>
</evidence>
<proteinExistence type="predicted"/>
<dbReference type="EMBL" id="LAYC01000010">
    <property type="protein sequence ID" value="KYK53931.1"/>
    <property type="molecule type" value="Genomic_DNA"/>
</dbReference>
<dbReference type="Proteomes" id="UP000076580">
    <property type="component" value="Unassembled WGS sequence"/>
</dbReference>
<dbReference type="InterPro" id="IPR054215">
    <property type="entry name" value="DUF6923"/>
</dbReference>
<protein>
    <recommendedName>
        <fullName evidence="1">DUF6923 domain-containing protein</fullName>
    </recommendedName>
</protein>
<dbReference type="AlphaFoldDB" id="A0A151GA22"/>
<sequence length="429" mass="43872">MPFFTTCGDVAPDGQFYILGAEGTGSTPAWAQIDLSDSSSPSYGNVVASGTTHIVPAVRDWAYVPGAGNFLWTYADSGASPNVVGLFRWDLTTHAFTGVRNLATVTISYTSHIGAVYATADGYLYGSDNVSGRIYRVNVTGSEPAELVSTGPQSGGNDGARCPTVHTLALRALSSLRRIRSSIIVTTSNQIVLTVTASQPSDTTVTTTVSGTAPGTSTITPPADCTHPCTTSIIVTTVPDTAVTTTMTGTVPGTSTAPSDVATTTTVFGTASGTSTITPPIDCTHPCTTSVIVTDVPSPLPCSVHGYIIQAGQNFYGIDLSTSQFSLIKSGIAPGVRGPGVINGIGYNVLDSYVYGFIRTNNDTGSVLIRIGAGGASTLIGSVVLNAANGFPAGPVNGTIRPNIGDITPDGQFWVTTGSGSAGGWPKLI</sequence>
<organism evidence="2 3">
    <name type="scientific">Drechmeria coniospora</name>
    <name type="common">Nematophagous fungus</name>
    <name type="synonym">Meria coniospora</name>
    <dbReference type="NCBI Taxonomy" id="98403"/>
    <lineage>
        <taxon>Eukaryota</taxon>
        <taxon>Fungi</taxon>
        <taxon>Dikarya</taxon>
        <taxon>Ascomycota</taxon>
        <taxon>Pezizomycotina</taxon>
        <taxon>Sordariomycetes</taxon>
        <taxon>Hypocreomycetidae</taxon>
        <taxon>Hypocreales</taxon>
        <taxon>Ophiocordycipitaceae</taxon>
        <taxon>Drechmeria</taxon>
    </lineage>
</organism>
<dbReference type="InParanoid" id="A0A151GA22"/>
<dbReference type="GeneID" id="63720941"/>